<dbReference type="GO" id="GO:0004526">
    <property type="term" value="F:ribonuclease P activity"/>
    <property type="evidence" value="ECO:0007669"/>
    <property type="project" value="TreeGrafter"/>
</dbReference>
<accession>A0AAV1RTC2</accession>
<dbReference type="EMBL" id="CAWUPB010001156">
    <property type="protein sequence ID" value="CAK7338777.1"/>
    <property type="molecule type" value="Genomic_DNA"/>
</dbReference>
<evidence type="ECO:0000313" key="3">
    <source>
        <dbReference type="EMBL" id="CAK7338777.1"/>
    </source>
</evidence>
<gene>
    <name evidence="3" type="ORF">DCAF_LOCUS13825</name>
</gene>
<dbReference type="InterPro" id="IPR011990">
    <property type="entry name" value="TPR-like_helical_dom_sf"/>
</dbReference>
<dbReference type="Proteomes" id="UP001314170">
    <property type="component" value="Unassembled WGS sequence"/>
</dbReference>
<comment type="caution">
    <text evidence="3">The sequence shown here is derived from an EMBL/GenBank/DDBJ whole genome shotgun (WGS) entry which is preliminary data.</text>
</comment>
<name>A0AAV1RTC2_9ROSI</name>
<evidence type="ECO:0000313" key="4">
    <source>
        <dbReference type="Proteomes" id="UP001314170"/>
    </source>
</evidence>
<dbReference type="GO" id="GO:0001682">
    <property type="term" value="P:tRNA 5'-leader removal"/>
    <property type="evidence" value="ECO:0007669"/>
    <property type="project" value="TreeGrafter"/>
</dbReference>
<evidence type="ECO:0000256" key="1">
    <source>
        <dbReference type="ARBA" id="ARBA00022737"/>
    </source>
</evidence>
<reference evidence="3 4" key="1">
    <citation type="submission" date="2024-01" db="EMBL/GenBank/DDBJ databases">
        <authorList>
            <person name="Waweru B."/>
        </authorList>
    </citation>
    <scope>NUCLEOTIDE SEQUENCE [LARGE SCALE GENOMIC DNA]</scope>
</reference>
<dbReference type="AlphaFoldDB" id="A0AAV1RTC2"/>
<dbReference type="InterPro" id="IPR033443">
    <property type="entry name" value="PROP1-like_PPR_dom"/>
</dbReference>
<sequence length="70" mass="7847">MVIDKVMPSEATFTNAVRLASVLEDPEMAFDTVKQMKGFGILSKLRMYGLALFGFLKKGIVDRAYEVMNI</sequence>
<proteinExistence type="predicted"/>
<dbReference type="Pfam" id="PF17177">
    <property type="entry name" value="PPR_long"/>
    <property type="match status" value="1"/>
</dbReference>
<organism evidence="3 4">
    <name type="scientific">Dovyalis caffra</name>
    <dbReference type="NCBI Taxonomy" id="77055"/>
    <lineage>
        <taxon>Eukaryota</taxon>
        <taxon>Viridiplantae</taxon>
        <taxon>Streptophyta</taxon>
        <taxon>Embryophyta</taxon>
        <taxon>Tracheophyta</taxon>
        <taxon>Spermatophyta</taxon>
        <taxon>Magnoliopsida</taxon>
        <taxon>eudicotyledons</taxon>
        <taxon>Gunneridae</taxon>
        <taxon>Pentapetalae</taxon>
        <taxon>rosids</taxon>
        <taxon>fabids</taxon>
        <taxon>Malpighiales</taxon>
        <taxon>Salicaceae</taxon>
        <taxon>Flacourtieae</taxon>
        <taxon>Dovyalis</taxon>
    </lineage>
</organism>
<dbReference type="PANTHER" id="PTHR13547">
    <property type="match status" value="1"/>
</dbReference>
<protein>
    <recommendedName>
        <fullName evidence="2">PROP1-like PPR domain-containing protein</fullName>
    </recommendedName>
</protein>
<evidence type="ECO:0000259" key="2">
    <source>
        <dbReference type="Pfam" id="PF17177"/>
    </source>
</evidence>
<keyword evidence="4" id="KW-1185">Reference proteome</keyword>
<dbReference type="PANTHER" id="PTHR13547:SF1">
    <property type="entry name" value="MITOCHONDRIAL RIBONUCLEASE P CATALYTIC SUBUNIT"/>
    <property type="match status" value="1"/>
</dbReference>
<dbReference type="Gene3D" id="1.25.40.10">
    <property type="entry name" value="Tetratricopeptide repeat domain"/>
    <property type="match status" value="1"/>
</dbReference>
<feature type="domain" description="PROP1-like PPR" evidence="2">
    <location>
        <begin position="1"/>
        <end position="67"/>
    </location>
</feature>
<keyword evidence="1" id="KW-0677">Repeat</keyword>